<feature type="chain" id="PRO_5030886710" description="Lipocalin-like domain-containing protein" evidence="1">
    <location>
        <begin position="21"/>
        <end position="134"/>
    </location>
</feature>
<dbReference type="EMBL" id="JACHYB010000001">
    <property type="protein sequence ID" value="MBB3186433.1"/>
    <property type="molecule type" value="Genomic_DNA"/>
</dbReference>
<evidence type="ECO:0008006" key="4">
    <source>
        <dbReference type="Google" id="ProtNLM"/>
    </source>
</evidence>
<proteinExistence type="predicted"/>
<gene>
    <name evidence="2" type="ORF">FHX64_000596</name>
</gene>
<protein>
    <recommendedName>
        <fullName evidence="4">Lipocalin-like domain-containing protein</fullName>
    </recommendedName>
</protein>
<evidence type="ECO:0000313" key="2">
    <source>
        <dbReference type="EMBL" id="MBB3186433.1"/>
    </source>
</evidence>
<evidence type="ECO:0000256" key="1">
    <source>
        <dbReference type="SAM" id="SignalP"/>
    </source>
</evidence>
<comment type="caution">
    <text evidence="2">The sequence shown here is derived from an EMBL/GenBank/DDBJ whole genome shotgun (WGS) entry which is preliminary data.</text>
</comment>
<reference evidence="2 3" key="1">
    <citation type="submission" date="2020-08" db="EMBL/GenBank/DDBJ databases">
        <title>Genomic Encyclopedia of Type Strains, Phase IV (KMG-IV): sequencing the most valuable type-strain genomes for metagenomic binning, comparative biology and taxonomic classification.</title>
        <authorList>
            <person name="Goeker M."/>
        </authorList>
    </citation>
    <scope>NUCLEOTIDE SEQUENCE [LARGE SCALE GENOMIC DNA]</scope>
    <source>
        <strain evidence="2 3">DSM 27471</strain>
    </source>
</reference>
<dbReference type="RefSeq" id="WP_183412329.1">
    <property type="nucleotide sequence ID" value="NZ_JACHYB010000001.1"/>
</dbReference>
<dbReference type="Proteomes" id="UP000544222">
    <property type="component" value="Unassembled WGS sequence"/>
</dbReference>
<dbReference type="PROSITE" id="PS51257">
    <property type="entry name" value="PROKAR_LIPOPROTEIN"/>
    <property type="match status" value="1"/>
</dbReference>
<accession>A0A7W5DQG5</accession>
<dbReference type="AlphaFoldDB" id="A0A7W5DQG5"/>
<keyword evidence="3" id="KW-1185">Reference proteome</keyword>
<keyword evidence="1" id="KW-0732">Signal</keyword>
<sequence length="134" mass="15714">MNIKKYLLISCLLMGIFLLAGCHNYNPDLNGKWQLMTISTPTQTIVRDSIFYNFDNYTFEVQNMNRNTNPNGGVLLGEFHQIGDSLILQVVDNWYIPSHFYWNSLEKRFKIVSISLSRLRLSENDSIYTFRSYN</sequence>
<feature type="signal peptide" evidence="1">
    <location>
        <begin position="1"/>
        <end position="20"/>
    </location>
</feature>
<dbReference type="Gene3D" id="2.40.128.280">
    <property type="match status" value="1"/>
</dbReference>
<organism evidence="2 3">
    <name type="scientific">Microbacter margulisiae</name>
    <dbReference type="NCBI Taxonomy" id="1350067"/>
    <lineage>
        <taxon>Bacteria</taxon>
        <taxon>Pseudomonadati</taxon>
        <taxon>Bacteroidota</taxon>
        <taxon>Bacteroidia</taxon>
        <taxon>Bacteroidales</taxon>
        <taxon>Porphyromonadaceae</taxon>
        <taxon>Microbacter</taxon>
    </lineage>
</organism>
<name>A0A7W5DQG5_9PORP</name>
<evidence type="ECO:0000313" key="3">
    <source>
        <dbReference type="Proteomes" id="UP000544222"/>
    </source>
</evidence>